<dbReference type="InterPro" id="IPR019888">
    <property type="entry name" value="Tscrpt_reg_AsnC-like"/>
</dbReference>
<dbReference type="PANTHER" id="PTHR30154:SF34">
    <property type="entry name" value="TRANSCRIPTIONAL REGULATOR AZLB"/>
    <property type="match status" value="1"/>
</dbReference>
<dbReference type="InterPro" id="IPR011008">
    <property type="entry name" value="Dimeric_a/b-barrel"/>
</dbReference>
<dbReference type="Pfam" id="PF13412">
    <property type="entry name" value="HTH_24"/>
    <property type="match status" value="1"/>
</dbReference>
<dbReference type="PROSITE" id="PS50956">
    <property type="entry name" value="HTH_ASNC_2"/>
    <property type="match status" value="1"/>
</dbReference>
<keyword evidence="6" id="KW-1185">Reference proteome</keyword>
<dbReference type="CDD" id="cd00090">
    <property type="entry name" value="HTH_ARSR"/>
    <property type="match status" value="1"/>
</dbReference>
<evidence type="ECO:0000313" key="5">
    <source>
        <dbReference type="EMBL" id="MFC3149343.1"/>
    </source>
</evidence>
<gene>
    <name evidence="5" type="ORF">ACFOEN_17100</name>
</gene>
<evidence type="ECO:0000259" key="4">
    <source>
        <dbReference type="PROSITE" id="PS50956"/>
    </source>
</evidence>
<dbReference type="Gene3D" id="3.30.70.920">
    <property type="match status" value="1"/>
</dbReference>
<dbReference type="InterPro" id="IPR019887">
    <property type="entry name" value="Tscrpt_reg_AsnC/Lrp_C"/>
</dbReference>
<keyword evidence="1" id="KW-0805">Transcription regulation</keyword>
<keyword evidence="2" id="KW-0238">DNA-binding</keyword>
<dbReference type="SMART" id="SM00344">
    <property type="entry name" value="HTH_ASNC"/>
    <property type="match status" value="1"/>
</dbReference>
<evidence type="ECO:0000256" key="3">
    <source>
        <dbReference type="ARBA" id="ARBA00023163"/>
    </source>
</evidence>
<feature type="domain" description="HTH asnC-type" evidence="4">
    <location>
        <begin position="13"/>
        <end position="76"/>
    </location>
</feature>
<dbReference type="InterPro" id="IPR000485">
    <property type="entry name" value="AsnC-type_HTH_dom"/>
</dbReference>
<evidence type="ECO:0000256" key="2">
    <source>
        <dbReference type="ARBA" id="ARBA00023125"/>
    </source>
</evidence>
<reference evidence="6" key="1">
    <citation type="journal article" date="2019" name="Int. J. Syst. Evol. Microbiol.">
        <title>The Global Catalogue of Microorganisms (GCM) 10K type strain sequencing project: providing services to taxonomists for standard genome sequencing and annotation.</title>
        <authorList>
            <consortium name="The Broad Institute Genomics Platform"/>
            <consortium name="The Broad Institute Genome Sequencing Center for Infectious Disease"/>
            <person name="Wu L."/>
            <person name="Ma J."/>
        </authorList>
    </citation>
    <scope>NUCLEOTIDE SEQUENCE [LARGE SCALE GENOMIC DNA]</scope>
    <source>
        <strain evidence="6">KCTC 52168</strain>
    </source>
</reference>
<dbReference type="RefSeq" id="WP_377306027.1">
    <property type="nucleotide sequence ID" value="NZ_CP180191.1"/>
</dbReference>
<comment type="caution">
    <text evidence="5">The sequence shown here is derived from an EMBL/GenBank/DDBJ whole genome shotgun (WGS) entry which is preliminary data.</text>
</comment>
<protein>
    <submittedName>
        <fullName evidence="5">Lrp/AsnC family transcriptional regulator</fullName>
    </submittedName>
</protein>
<dbReference type="PRINTS" id="PR00033">
    <property type="entry name" value="HTHASNC"/>
</dbReference>
<dbReference type="Pfam" id="PF01037">
    <property type="entry name" value="AsnC_trans_reg"/>
    <property type="match status" value="1"/>
</dbReference>
<evidence type="ECO:0000313" key="6">
    <source>
        <dbReference type="Proteomes" id="UP001595556"/>
    </source>
</evidence>
<name>A0ABV7H608_9BURK</name>
<sequence>MNPPAGNATDVELDEIDRRILALLQQDASLTNQALAERVGASPATALRRVRRLREAGVIEREVALLAPRWAHAGLSAIVEVSLQAQTEESLAGFEAHCSAEMAVQQCYRVSAGPDLVLVLHVPDMQAYQALAARLFSDRAAVRNVRTFFVTKRSKFEPRVEVR</sequence>
<keyword evidence="3" id="KW-0804">Transcription</keyword>
<dbReference type="SUPFAM" id="SSF54909">
    <property type="entry name" value="Dimeric alpha+beta barrel"/>
    <property type="match status" value="1"/>
</dbReference>
<accession>A0ABV7H608</accession>
<proteinExistence type="predicted"/>
<evidence type="ECO:0000256" key="1">
    <source>
        <dbReference type="ARBA" id="ARBA00023015"/>
    </source>
</evidence>
<dbReference type="InterPro" id="IPR036390">
    <property type="entry name" value="WH_DNA-bd_sf"/>
</dbReference>
<dbReference type="InterPro" id="IPR011991">
    <property type="entry name" value="ArsR-like_HTH"/>
</dbReference>
<dbReference type="SUPFAM" id="SSF46785">
    <property type="entry name" value="Winged helix' DNA-binding domain"/>
    <property type="match status" value="1"/>
</dbReference>
<organism evidence="5 6">
    <name type="scientific">Piscinibacterium candidicorallinum</name>
    <dbReference type="NCBI Taxonomy" id="1793872"/>
    <lineage>
        <taxon>Bacteria</taxon>
        <taxon>Pseudomonadati</taxon>
        <taxon>Pseudomonadota</taxon>
        <taxon>Betaproteobacteria</taxon>
        <taxon>Burkholderiales</taxon>
        <taxon>Piscinibacterium</taxon>
    </lineage>
</organism>
<dbReference type="EMBL" id="JBHRTI010000010">
    <property type="protein sequence ID" value="MFC3149343.1"/>
    <property type="molecule type" value="Genomic_DNA"/>
</dbReference>
<dbReference type="PANTHER" id="PTHR30154">
    <property type="entry name" value="LEUCINE-RESPONSIVE REGULATORY PROTEIN"/>
    <property type="match status" value="1"/>
</dbReference>
<dbReference type="Proteomes" id="UP001595556">
    <property type="component" value="Unassembled WGS sequence"/>
</dbReference>
<dbReference type="Gene3D" id="1.10.10.10">
    <property type="entry name" value="Winged helix-like DNA-binding domain superfamily/Winged helix DNA-binding domain"/>
    <property type="match status" value="1"/>
</dbReference>
<dbReference type="InterPro" id="IPR036388">
    <property type="entry name" value="WH-like_DNA-bd_sf"/>
</dbReference>